<keyword evidence="3" id="KW-1185">Reference proteome</keyword>
<evidence type="ECO:0000313" key="3">
    <source>
        <dbReference type="Proteomes" id="UP001296873"/>
    </source>
</evidence>
<organism evidence="2 3">
    <name type="scientific">Rhodovibrio sodomensis</name>
    <dbReference type="NCBI Taxonomy" id="1088"/>
    <lineage>
        <taxon>Bacteria</taxon>
        <taxon>Pseudomonadati</taxon>
        <taxon>Pseudomonadota</taxon>
        <taxon>Alphaproteobacteria</taxon>
        <taxon>Rhodospirillales</taxon>
        <taxon>Rhodovibrionaceae</taxon>
        <taxon>Rhodovibrio</taxon>
    </lineage>
</organism>
<proteinExistence type="predicted"/>
<accession>A0ABS1DGB2</accession>
<sequence>MTASPTDGPTDTGIDTRLDALLADARGLEAAFAEGREPETTALEAGIQRICADIAALPRERGQSYLPRLQDLTDALDRIGGAMRGRLDGIGVELKQHGARQSAVRAYGKAGTPGGASDGHR</sequence>
<dbReference type="EMBL" id="NRRL01000026">
    <property type="protein sequence ID" value="MBK1668568.1"/>
    <property type="molecule type" value="Genomic_DNA"/>
</dbReference>
<comment type="caution">
    <text evidence="2">The sequence shown here is derived from an EMBL/GenBank/DDBJ whole genome shotgun (WGS) entry which is preliminary data.</text>
</comment>
<evidence type="ECO:0000313" key="2">
    <source>
        <dbReference type="EMBL" id="MBK1668568.1"/>
    </source>
</evidence>
<name>A0ABS1DGB2_9PROT</name>
<protein>
    <recommendedName>
        <fullName evidence="4">Flagellar protein FliT</fullName>
    </recommendedName>
</protein>
<dbReference type="RefSeq" id="WP_200340885.1">
    <property type="nucleotide sequence ID" value="NZ_NRRL01000026.1"/>
</dbReference>
<feature type="region of interest" description="Disordered" evidence="1">
    <location>
        <begin position="101"/>
        <end position="121"/>
    </location>
</feature>
<evidence type="ECO:0008006" key="4">
    <source>
        <dbReference type="Google" id="ProtNLM"/>
    </source>
</evidence>
<dbReference type="Proteomes" id="UP001296873">
    <property type="component" value="Unassembled WGS sequence"/>
</dbReference>
<evidence type="ECO:0000256" key="1">
    <source>
        <dbReference type="SAM" id="MobiDB-lite"/>
    </source>
</evidence>
<reference evidence="2 3" key="1">
    <citation type="journal article" date="2020" name="Microorganisms">
        <title>Osmotic Adaptation and Compatible Solute Biosynthesis of Phototrophic Bacteria as Revealed from Genome Analyses.</title>
        <authorList>
            <person name="Imhoff J.F."/>
            <person name="Rahn T."/>
            <person name="Kunzel S."/>
            <person name="Keller A."/>
            <person name="Neulinger S.C."/>
        </authorList>
    </citation>
    <scope>NUCLEOTIDE SEQUENCE [LARGE SCALE GENOMIC DNA]</scope>
    <source>
        <strain evidence="2 3">DSM 9895</strain>
    </source>
</reference>
<gene>
    <name evidence="2" type="ORF">CKO28_11040</name>
</gene>
<feature type="compositionally biased region" description="Gly residues" evidence="1">
    <location>
        <begin position="111"/>
        <end position="121"/>
    </location>
</feature>